<feature type="binding site" evidence="19">
    <location>
        <begin position="139"/>
        <end position="143"/>
    </location>
    <ligand>
        <name>D-ribulose 5-phosphate</name>
        <dbReference type="ChEBI" id="CHEBI:58121"/>
    </ligand>
</feature>
<dbReference type="InterPro" id="IPR016299">
    <property type="entry name" value="Riboflavin_synth_RibBA"/>
</dbReference>
<organism evidence="21 22">
    <name type="scientific">Candidatus Aquicultor secundus</name>
    <dbReference type="NCBI Taxonomy" id="1973895"/>
    <lineage>
        <taxon>Bacteria</taxon>
        <taxon>Bacillati</taxon>
        <taxon>Actinomycetota</taxon>
        <taxon>Candidatus Aquicultoria</taxon>
        <taxon>Candidatus Aquicultorales</taxon>
        <taxon>Candidatus Aquicultoraceae</taxon>
        <taxon>Candidatus Aquicultor</taxon>
    </lineage>
</organism>
<feature type="region of interest" description="DHBP synthase" evidence="19">
    <location>
        <begin position="1"/>
        <end position="200"/>
    </location>
</feature>
<comment type="function">
    <text evidence="3 19">Catalyzes the conversion of D-ribulose 5-phosphate to formate and 3,4-dihydroxy-2-butanone 4-phosphate.</text>
</comment>
<evidence type="ECO:0000256" key="14">
    <source>
        <dbReference type="ARBA" id="ARBA00023211"/>
    </source>
</evidence>
<dbReference type="Gene3D" id="3.40.50.10990">
    <property type="entry name" value="GTP cyclohydrolase II"/>
    <property type="match status" value="1"/>
</dbReference>
<comment type="catalytic activity">
    <reaction evidence="18 19">
        <text>GTP + 4 H2O = 2,5-diamino-6-hydroxy-4-(5-phosphoribosylamino)-pyrimidine + formate + 2 phosphate + 3 H(+)</text>
        <dbReference type="Rhea" id="RHEA:23704"/>
        <dbReference type="ChEBI" id="CHEBI:15377"/>
        <dbReference type="ChEBI" id="CHEBI:15378"/>
        <dbReference type="ChEBI" id="CHEBI:15740"/>
        <dbReference type="ChEBI" id="CHEBI:37565"/>
        <dbReference type="ChEBI" id="CHEBI:43474"/>
        <dbReference type="ChEBI" id="CHEBI:58614"/>
        <dbReference type="EC" id="3.5.4.25"/>
    </reaction>
</comment>
<keyword evidence="13 19" id="KW-0342">GTP-binding</keyword>
<gene>
    <name evidence="19" type="primary">ribBA</name>
    <name evidence="21" type="ORF">COY37_05150</name>
</gene>
<keyword evidence="7 19" id="KW-0686">Riboflavin biosynthesis</keyword>
<evidence type="ECO:0000256" key="6">
    <source>
        <dbReference type="ARBA" id="ARBA00005520"/>
    </source>
</evidence>
<feature type="binding site" evidence="19">
    <location>
        <position position="163"/>
    </location>
    <ligand>
        <name>D-ribulose 5-phosphate</name>
        <dbReference type="ChEBI" id="CHEBI:58121"/>
    </ligand>
</feature>
<comment type="cofactor">
    <cofactor evidence="19">
        <name>Mg(2+)</name>
        <dbReference type="ChEBI" id="CHEBI:18420"/>
    </cofactor>
    <cofactor evidence="19">
        <name>Mn(2+)</name>
        <dbReference type="ChEBI" id="CHEBI:29035"/>
    </cofactor>
    <text evidence="19">Binds 2 divalent metal cations per subunit. Magnesium or manganese.</text>
</comment>
<dbReference type="NCBIfam" id="TIGR00506">
    <property type="entry name" value="ribB"/>
    <property type="match status" value="1"/>
</dbReference>
<dbReference type="SUPFAM" id="SSF55821">
    <property type="entry name" value="YrdC/RibB"/>
    <property type="match status" value="1"/>
</dbReference>
<dbReference type="InterPro" id="IPR017945">
    <property type="entry name" value="DHBP_synth_RibB-like_a/b_dom"/>
</dbReference>
<dbReference type="InterPro" id="IPR036144">
    <property type="entry name" value="RibA-like_sf"/>
</dbReference>
<evidence type="ECO:0000256" key="13">
    <source>
        <dbReference type="ARBA" id="ARBA00023134"/>
    </source>
</evidence>
<keyword evidence="10 19" id="KW-0378">Hydrolase</keyword>
<comment type="pathway">
    <text evidence="4 19">Cofactor biosynthesis; riboflavin biosynthesis; 5-amino-6-(D-ribitylamino)uracil from GTP: step 1/4.</text>
</comment>
<feature type="binding site" evidence="19">
    <location>
        <position position="27"/>
    </location>
    <ligand>
        <name>Mg(2+)</name>
        <dbReference type="ChEBI" id="CHEBI:18420"/>
        <label>1</label>
    </ligand>
</feature>
<proteinExistence type="inferred from homology"/>
<accession>A0A2M7T875</accession>
<dbReference type="GO" id="GO:0003935">
    <property type="term" value="F:GTP cyclohydrolase II activity"/>
    <property type="evidence" value="ECO:0007669"/>
    <property type="project" value="UniProtKB-UniRule"/>
</dbReference>
<dbReference type="NCBIfam" id="NF001591">
    <property type="entry name" value="PRK00393.1"/>
    <property type="match status" value="1"/>
</dbReference>
<evidence type="ECO:0000256" key="10">
    <source>
        <dbReference type="ARBA" id="ARBA00022801"/>
    </source>
</evidence>
<comment type="caution">
    <text evidence="21">The sequence shown here is derived from an EMBL/GenBank/DDBJ whole genome shotgun (WGS) entry which is preliminary data.</text>
</comment>
<feature type="active site" description="Proton acceptor; for GTP cyclohydrolase activity" evidence="19">
    <location>
        <position position="329"/>
    </location>
</feature>
<evidence type="ECO:0000256" key="1">
    <source>
        <dbReference type="ARBA" id="ARBA00000141"/>
    </source>
</evidence>
<dbReference type="Gene3D" id="3.90.870.10">
    <property type="entry name" value="DHBP synthase"/>
    <property type="match status" value="1"/>
</dbReference>
<dbReference type="GO" id="GO:0009231">
    <property type="term" value="P:riboflavin biosynthetic process"/>
    <property type="evidence" value="ECO:0007669"/>
    <property type="project" value="UniProtKB-UniRule"/>
</dbReference>
<dbReference type="InterPro" id="IPR000422">
    <property type="entry name" value="DHBP_synthase_RibB"/>
</dbReference>
<dbReference type="SUPFAM" id="SSF142695">
    <property type="entry name" value="RibA-like"/>
    <property type="match status" value="1"/>
</dbReference>
<dbReference type="FunFam" id="3.40.50.10990:FF:000001">
    <property type="entry name" value="Riboflavin biosynthesis protein RibBA"/>
    <property type="match status" value="1"/>
</dbReference>
<evidence type="ECO:0000256" key="16">
    <source>
        <dbReference type="ARBA" id="ARBA00023268"/>
    </source>
</evidence>
<evidence type="ECO:0000256" key="17">
    <source>
        <dbReference type="ARBA" id="ARBA00043932"/>
    </source>
</evidence>
<evidence type="ECO:0000256" key="9">
    <source>
        <dbReference type="ARBA" id="ARBA00022741"/>
    </source>
</evidence>
<evidence type="ECO:0000256" key="18">
    <source>
        <dbReference type="ARBA" id="ARBA00049295"/>
    </source>
</evidence>
<dbReference type="PIRSF" id="PIRSF001259">
    <property type="entry name" value="RibA"/>
    <property type="match status" value="1"/>
</dbReference>
<feature type="binding site" evidence="19">
    <location>
        <begin position="295"/>
        <end position="297"/>
    </location>
    <ligand>
        <name>GTP</name>
        <dbReference type="ChEBI" id="CHEBI:37565"/>
    </ligand>
</feature>
<dbReference type="PANTHER" id="PTHR21327:SF18">
    <property type="entry name" value="3,4-DIHYDROXY-2-BUTANONE 4-PHOSPHATE SYNTHASE"/>
    <property type="match status" value="1"/>
</dbReference>
<name>A0A2M7T875_9ACTN</name>
<comment type="similarity">
    <text evidence="6 19">In the N-terminal section; belongs to the DHBP synthase family.</text>
</comment>
<dbReference type="FunFam" id="3.90.870.10:FF:000001">
    <property type="entry name" value="Riboflavin biosynthesis protein RibBA"/>
    <property type="match status" value="1"/>
</dbReference>
<dbReference type="UniPathway" id="UPA00275">
    <property type="reaction ID" value="UER00399"/>
</dbReference>
<evidence type="ECO:0000256" key="11">
    <source>
        <dbReference type="ARBA" id="ARBA00022833"/>
    </source>
</evidence>
<feature type="binding site" evidence="19">
    <location>
        <position position="317"/>
    </location>
    <ligand>
        <name>GTP</name>
        <dbReference type="ChEBI" id="CHEBI:37565"/>
    </ligand>
</feature>
<comment type="pathway">
    <text evidence="5 19">Cofactor biosynthesis; riboflavin biosynthesis; 2-hydroxy-3-oxobutyl phosphate from D-ribulose 5-phosphate: step 1/1.</text>
</comment>
<feature type="binding site" evidence="19">
    <location>
        <position position="142"/>
    </location>
    <ligand>
        <name>Mg(2+)</name>
        <dbReference type="ChEBI" id="CHEBI:18420"/>
        <label>2</label>
    </ligand>
</feature>
<evidence type="ECO:0000256" key="7">
    <source>
        <dbReference type="ARBA" id="ARBA00022619"/>
    </source>
</evidence>
<evidence type="ECO:0000256" key="12">
    <source>
        <dbReference type="ARBA" id="ARBA00022842"/>
    </source>
</evidence>
<keyword evidence="9 19" id="KW-0547">Nucleotide-binding</keyword>
<comment type="catalytic activity">
    <reaction evidence="1 19">
        <text>D-ribulose 5-phosphate = (2S)-2-hydroxy-3-oxobutyl phosphate + formate + H(+)</text>
        <dbReference type="Rhea" id="RHEA:18457"/>
        <dbReference type="ChEBI" id="CHEBI:15378"/>
        <dbReference type="ChEBI" id="CHEBI:15740"/>
        <dbReference type="ChEBI" id="CHEBI:58121"/>
        <dbReference type="ChEBI" id="CHEBI:58830"/>
        <dbReference type="EC" id="4.1.99.12"/>
    </reaction>
</comment>
<dbReference type="Pfam" id="PF00925">
    <property type="entry name" value="GTP_cyclohydro2"/>
    <property type="match status" value="1"/>
</dbReference>
<dbReference type="HAMAP" id="MF_00179">
    <property type="entry name" value="RibA"/>
    <property type="match status" value="1"/>
</dbReference>
<dbReference type="GO" id="GO:0005829">
    <property type="term" value="C:cytosol"/>
    <property type="evidence" value="ECO:0007669"/>
    <property type="project" value="TreeGrafter"/>
</dbReference>
<dbReference type="GO" id="GO:0008270">
    <property type="term" value="F:zinc ion binding"/>
    <property type="evidence" value="ECO:0007669"/>
    <property type="project" value="UniProtKB-UniRule"/>
</dbReference>
<dbReference type="HAMAP" id="MF_01283">
    <property type="entry name" value="RibBA"/>
    <property type="match status" value="1"/>
</dbReference>
<dbReference type="GO" id="GO:0005525">
    <property type="term" value="F:GTP binding"/>
    <property type="evidence" value="ECO:0007669"/>
    <property type="project" value="UniProtKB-KW"/>
</dbReference>
<evidence type="ECO:0000259" key="20">
    <source>
        <dbReference type="Pfam" id="PF00925"/>
    </source>
</evidence>
<dbReference type="EMBL" id="PFNG01000124">
    <property type="protein sequence ID" value="PIZ39300.1"/>
    <property type="molecule type" value="Genomic_DNA"/>
</dbReference>
<feature type="binding site" evidence="19">
    <location>
        <position position="256"/>
    </location>
    <ligand>
        <name>Zn(2+)</name>
        <dbReference type="ChEBI" id="CHEBI:29105"/>
        <note>catalytic</note>
    </ligand>
</feature>
<comment type="function">
    <text evidence="17 19">Catalyzes the conversion of GTP to 2,5-diamino-6-ribosylamino-4(3H)-pyrimidinone 5'-phosphate (DARP), formate and pyrophosphate.</text>
</comment>
<dbReference type="Proteomes" id="UP000230956">
    <property type="component" value="Unassembled WGS sequence"/>
</dbReference>
<comment type="similarity">
    <text evidence="19">In the C-terminal section; belongs to the GTP cyclohydrolase II family.</text>
</comment>
<dbReference type="Pfam" id="PF00926">
    <property type="entry name" value="DHBP_synthase"/>
    <property type="match status" value="1"/>
</dbReference>
<feature type="binding site" evidence="19">
    <location>
        <position position="27"/>
    </location>
    <ligand>
        <name>Mg(2+)</name>
        <dbReference type="ChEBI" id="CHEBI:18420"/>
        <label>2</label>
    </ligand>
</feature>
<feature type="region of interest" description="GTP cyclohydrolase II" evidence="19">
    <location>
        <begin position="201"/>
        <end position="409"/>
    </location>
</feature>
<feature type="binding site" evidence="19">
    <location>
        <begin position="26"/>
        <end position="27"/>
    </location>
    <ligand>
        <name>D-ribulose 5-phosphate</name>
        <dbReference type="ChEBI" id="CHEBI:58121"/>
    </ligand>
</feature>
<keyword evidence="8 19" id="KW-0479">Metal-binding</keyword>
<evidence type="ECO:0000256" key="19">
    <source>
        <dbReference type="HAMAP-Rule" id="MF_01283"/>
    </source>
</evidence>
<dbReference type="CDD" id="cd00641">
    <property type="entry name" value="GTP_cyclohydro2"/>
    <property type="match status" value="1"/>
</dbReference>
<evidence type="ECO:0000313" key="21">
    <source>
        <dbReference type="EMBL" id="PIZ39300.1"/>
    </source>
</evidence>
<keyword evidence="15 19" id="KW-0456">Lyase</keyword>
<dbReference type="PANTHER" id="PTHR21327">
    <property type="entry name" value="GTP CYCLOHYDROLASE II-RELATED"/>
    <property type="match status" value="1"/>
</dbReference>
<keyword evidence="11 19" id="KW-0862">Zinc</keyword>
<feature type="domain" description="GTP cyclohydrolase II" evidence="20">
    <location>
        <begin position="206"/>
        <end position="373"/>
    </location>
</feature>
<feature type="binding site" evidence="19">
    <location>
        <position position="267"/>
    </location>
    <ligand>
        <name>Zn(2+)</name>
        <dbReference type="ChEBI" id="CHEBI:29105"/>
        <note>catalytic</note>
    </ligand>
</feature>
<feature type="active site" description="Nucleophile; for GTP cyclohydrolase activity" evidence="19">
    <location>
        <position position="331"/>
    </location>
</feature>
<evidence type="ECO:0000256" key="2">
    <source>
        <dbReference type="ARBA" id="ARBA00001936"/>
    </source>
</evidence>
<feature type="site" description="Essential for DHBP synthase activity" evidence="19">
    <location>
        <position position="163"/>
    </location>
</feature>
<dbReference type="RefSeq" id="WP_286678099.1">
    <property type="nucleotide sequence ID" value="NZ_MNXI01000057.1"/>
</dbReference>
<evidence type="ECO:0000256" key="8">
    <source>
        <dbReference type="ARBA" id="ARBA00022723"/>
    </source>
</evidence>
<feature type="binding site" evidence="19">
    <location>
        <position position="352"/>
    </location>
    <ligand>
        <name>GTP</name>
        <dbReference type="ChEBI" id="CHEBI:37565"/>
    </ligand>
</feature>
<dbReference type="InterPro" id="IPR032677">
    <property type="entry name" value="GTP_cyclohydro_II"/>
</dbReference>
<feature type="binding site" evidence="19">
    <location>
        <position position="31"/>
    </location>
    <ligand>
        <name>D-ribulose 5-phosphate</name>
        <dbReference type="ChEBI" id="CHEBI:58121"/>
    </ligand>
</feature>
<dbReference type="GO" id="GO:0030145">
    <property type="term" value="F:manganese ion binding"/>
    <property type="evidence" value="ECO:0007669"/>
    <property type="project" value="UniProtKB-UniRule"/>
</dbReference>
<evidence type="ECO:0000313" key="22">
    <source>
        <dbReference type="Proteomes" id="UP000230956"/>
    </source>
</evidence>
<dbReference type="GO" id="GO:0000287">
    <property type="term" value="F:magnesium ion binding"/>
    <property type="evidence" value="ECO:0007669"/>
    <property type="project" value="UniProtKB-UniRule"/>
</dbReference>
<dbReference type="NCBIfam" id="NF006803">
    <property type="entry name" value="PRK09311.1"/>
    <property type="match status" value="1"/>
</dbReference>
<feature type="binding site" evidence="19">
    <location>
        <position position="272"/>
    </location>
    <ligand>
        <name>GTP</name>
        <dbReference type="ChEBI" id="CHEBI:37565"/>
    </ligand>
</feature>
<comment type="cofactor">
    <cofactor evidence="19">
        <name>Zn(2+)</name>
        <dbReference type="ChEBI" id="CHEBI:29105"/>
    </cofactor>
    <text evidence="19">Binds 1 zinc ion per subunit.</text>
</comment>
<keyword evidence="16 19" id="KW-0511">Multifunctional enzyme</keyword>
<dbReference type="GO" id="GO:0008686">
    <property type="term" value="F:3,4-dihydroxy-2-butanone-4-phosphate synthase activity"/>
    <property type="evidence" value="ECO:0007669"/>
    <property type="project" value="UniProtKB-UniRule"/>
</dbReference>
<dbReference type="NCBIfam" id="TIGR00505">
    <property type="entry name" value="ribA"/>
    <property type="match status" value="1"/>
</dbReference>
<sequence>MLDSIEEAIQDIKDGKIIIVVDDEDRENEGDLMMAAEKVTSETINFMATNGRGLICMPCVGWRLDELGIPAMVQNNTSEQGTAFTVSIGAKGKITTGISAKDRAVTVQTVVDPNSKPEDISMPGHVFPLRGKKGGVLERAGHTETAVDLAKLAGLFPAGVICEIMNEDGTMARLPQLRKVADKFGLKLVSVEDLIRYRRKTEKLVERVAEVSLPTNFGDFKAIGYRCKLDGKEYFALVKGEVNGQENVLVRVHSECLTGDIFHSLRCDCGDQLEAALRIINAEGKGVILYILGHEGRGIGLLNKLRAYELQDHGRDTVQANNDLGFPTDLRDYGMGAQILADLGLSSIRLMTNNPKKIVGLEGYGLNVVERVPLQVKPTDYNIHYLQTKKEKMHHILENVDRAPEKSSK</sequence>
<keyword evidence="14 19" id="KW-0464">Manganese</keyword>
<dbReference type="HAMAP" id="MF_00180">
    <property type="entry name" value="RibB"/>
    <property type="match status" value="1"/>
</dbReference>
<feature type="site" description="Essential for DHBP synthase activity" evidence="19">
    <location>
        <position position="125"/>
    </location>
</feature>
<protein>
    <recommendedName>
        <fullName evidence="19">Riboflavin biosynthesis protein RibBA</fullName>
    </recommendedName>
    <domain>
        <recommendedName>
            <fullName evidence="19">3,4-dihydroxy-2-butanone 4-phosphate synthase</fullName>
            <shortName evidence="19">DHBP synthase</shortName>
            <ecNumber evidence="19">4.1.99.12</ecNumber>
        </recommendedName>
    </domain>
    <domain>
        <recommendedName>
            <fullName evidence="19">GTP cyclohydrolase-2</fullName>
            <ecNumber evidence="19">3.5.4.25</ecNumber>
        </recommendedName>
        <alternativeName>
            <fullName evidence="19">GTP cyclohydrolase II</fullName>
        </alternativeName>
    </domain>
</protein>
<reference evidence="22" key="1">
    <citation type="submission" date="2017-09" db="EMBL/GenBank/DDBJ databases">
        <title>Depth-based differentiation of microbial function through sediment-hosted aquifers and enrichment of novel symbionts in the deep terrestrial subsurface.</title>
        <authorList>
            <person name="Probst A.J."/>
            <person name="Ladd B."/>
            <person name="Jarett J.K."/>
            <person name="Geller-Mcgrath D.E."/>
            <person name="Sieber C.M.K."/>
            <person name="Emerson J.B."/>
            <person name="Anantharaman K."/>
            <person name="Thomas B.C."/>
            <person name="Malmstrom R."/>
            <person name="Stieglmeier M."/>
            <person name="Klingl A."/>
            <person name="Woyke T."/>
            <person name="Ryan C.M."/>
            <person name="Banfield J.F."/>
        </authorList>
    </citation>
    <scope>NUCLEOTIDE SEQUENCE [LARGE SCALE GENOMIC DNA]</scope>
</reference>
<keyword evidence="12 19" id="KW-0460">Magnesium</keyword>
<feature type="binding site" evidence="19">
    <location>
        <begin position="251"/>
        <end position="255"/>
    </location>
    <ligand>
        <name>GTP</name>
        <dbReference type="ChEBI" id="CHEBI:37565"/>
    </ligand>
</feature>
<feature type="binding site" evidence="19">
    <location>
        <position position="357"/>
    </location>
    <ligand>
        <name>GTP</name>
        <dbReference type="ChEBI" id="CHEBI:37565"/>
    </ligand>
</feature>
<dbReference type="EC" id="4.1.99.12" evidence="19"/>
<dbReference type="AlphaFoldDB" id="A0A2M7T875"/>
<evidence type="ECO:0000256" key="5">
    <source>
        <dbReference type="ARBA" id="ARBA00004904"/>
    </source>
</evidence>
<evidence type="ECO:0000256" key="4">
    <source>
        <dbReference type="ARBA" id="ARBA00004853"/>
    </source>
</evidence>
<feature type="binding site" evidence="19">
    <location>
        <position position="269"/>
    </location>
    <ligand>
        <name>Zn(2+)</name>
        <dbReference type="ChEBI" id="CHEBI:29105"/>
        <note>catalytic</note>
    </ligand>
</feature>
<dbReference type="EC" id="3.5.4.25" evidence="19"/>
<evidence type="ECO:0000256" key="3">
    <source>
        <dbReference type="ARBA" id="ARBA00002284"/>
    </source>
</evidence>
<dbReference type="InterPro" id="IPR000926">
    <property type="entry name" value="RibA"/>
</dbReference>
<comment type="cofactor">
    <cofactor evidence="2">
        <name>Mn(2+)</name>
        <dbReference type="ChEBI" id="CHEBI:29035"/>
    </cofactor>
</comment>
<evidence type="ECO:0000256" key="15">
    <source>
        <dbReference type="ARBA" id="ARBA00023239"/>
    </source>
</evidence>